<dbReference type="InterPro" id="IPR035461">
    <property type="entry name" value="GmhA/DiaA"/>
</dbReference>
<evidence type="ECO:0000256" key="4">
    <source>
        <dbReference type="ARBA" id="ARBA00022490"/>
    </source>
</evidence>
<keyword evidence="8 9" id="KW-0119">Carbohydrate metabolism</keyword>
<sequence length="199" mass="21285">MEITEKNCMEAKIRQHLRRHIAVFEQQVLPLSGQLAACAERLCACLRAGHKVLVMGNGGSAADAQHLAAELVGRFLKNRAALPAIALTTDSSILTAVGNDFGFEQVFARQVEALAGAGDVVIGISTSGNSPNVLRAIEVARRRGCVTLAFTGRAGGELARQVDLALTVAVPETPHIQEAHLTFIHILCDLVEQELFPQD</sequence>
<dbReference type="STRING" id="57664.SAMN05661003_10729"/>
<feature type="binding site" evidence="9">
    <location>
        <position position="177"/>
    </location>
    <ligand>
        <name>substrate</name>
    </ligand>
</feature>
<feature type="binding site" evidence="9">
    <location>
        <position position="177"/>
    </location>
    <ligand>
        <name>Zn(2+)</name>
        <dbReference type="ChEBI" id="CHEBI:29105"/>
    </ligand>
</feature>
<comment type="catalytic activity">
    <reaction evidence="1 9">
        <text>2 D-sedoheptulose 7-phosphate = D-glycero-alpha-D-manno-heptose 7-phosphate + D-glycero-beta-D-manno-heptose 7-phosphate</text>
        <dbReference type="Rhea" id="RHEA:27489"/>
        <dbReference type="ChEBI" id="CHEBI:57483"/>
        <dbReference type="ChEBI" id="CHEBI:60203"/>
        <dbReference type="ChEBI" id="CHEBI:60204"/>
        <dbReference type="EC" id="5.3.1.28"/>
    </reaction>
</comment>
<evidence type="ECO:0000256" key="1">
    <source>
        <dbReference type="ARBA" id="ARBA00000348"/>
    </source>
</evidence>
<dbReference type="InterPro" id="IPR050099">
    <property type="entry name" value="SIS_GmhA/DiaA_subfam"/>
</dbReference>
<evidence type="ECO:0000256" key="7">
    <source>
        <dbReference type="ARBA" id="ARBA00023235"/>
    </source>
</evidence>
<feature type="binding site" evidence="9">
    <location>
        <position position="70"/>
    </location>
    <ligand>
        <name>substrate</name>
    </ligand>
</feature>
<feature type="binding site" evidence="9">
    <location>
        <position position="66"/>
    </location>
    <ligand>
        <name>Zn(2+)</name>
        <dbReference type="ChEBI" id="CHEBI:29105"/>
    </ligand>
</feature>
<dbReference type="GO" id="GO:0008968">
    <property type="term" value="F:D-sedoheptulose 7-phosphate isomerase activity"/>
    <property type="evidence" value="ECO:0007669"/>
    <property type="project" value="UniProtKB-UniRule"/>
</dbReference>
<evidence type="ECO:0000256" key="9">
    <source>
        <dbReference type="HAMAP-Rule" id="MF_00067"/>
    </source>
</evidence>
<dbReference type="CDD" id="cd05006">
    <property type="entry name" value="SIS_GmhA"/>
    <property type="match status" value="1"/>
</dbReference>
<reference evidence="12" key="1">
    <citation type="submission" date="2016-10" db="EMBL/GenBank/DDBJ databases">
        <authorList>
            <person name="Varghese N."/>
            <person name="Submissions S."/>
        </authorList>
    </citation>
    <scope>NUCLEOTIDE SEQUENCE [LARGE SCALE GENOMIC DNA]</scope>
    <source>
        <strain evidence="12">DSM 8987</strain>
    </source>
</reference>
<dbReference type="InterPro" id="IPR001347">
    <property type="entry name" value="SIS_dom"/>
</dbReference>
<comment type="function">
    <text evidence="9">Catalyzes the isomerization of sedoheptulose 7-phosphate in D-glycero-D-manno-heptose 7-phosphate.</text>
</comment>
<dbReference type="InterPro" id="IPR004515">
    <property type="entry name" value="Phosphoheptose_Isoase"/>
</dbReference>
<feature type="binding site" evidence="9">
    <location>
        <position position="70"/>
    </location>
    <ligand>
        <name>Zn(2+)</name>
        <dbReference type="ChEBI" id="CHEBI:29105"/>
    </ligand>
</feature>
<evidence type="ECO:0000313" key="11">
    <source>
        <dbReference type="EMBL" id="SDE29981.1"/>
    </source>
</evidence>
<comment type="miscellaneous">
    <text evidence="9">The reaction produces a racemic mixture of D-glycero-alpha-D-manno-heptose 7-phosphate and D-glycero-beta-D-manno-heptose 7-phosphate.</text>
</comment>
<dbReference type="UniPathway" id="UPA00041">
    <property type="reaction ID" value="UER00436"/>
</dbReference>
<gene>
    <name evidence="9" type="primary">gmhA</name>
    <name evidence="11" type="ORF">SAMN05661003_10729</name>
</gene>
<comment type="cofactor">
    <cofactor evidence="9">
        <name>Zn(2+)</name>
        <dbReference type="ChEBI" id="CHEBI:29105"/>
    </cofactor>
    <text evidence="9">Binds 1 zinc ion per subunit.</text>
</comment>
<dbReference type="HAMAP" id="MF_00067">
    <property type="entry name" value="GmhA"/>
    <property type="match status" value="1"/>
</dbReference>
<dbReference type="GO" id="GO:0008270">
    <property type="term" value="F:zinc ion binding"/>
    <property type="evidence" value="ECO:0007669"/>
    <property type="project" value="UniProtKB-UniRule"/>
</dbReference>
<feature type="binding site" evidence="9">
    <location>
        <position position="130"/>
    </location>
    <ligand>
        <name>substrate</name>
    </ligand>
</feature>
<evidence type="ECO:0000256" key="5">
    <source>
        <dbReference type="ARBA" id="ARBA00022723"/>
    </source>
</evidence>
<dbReference type="AlphaFoldDB" id="A0A1G7BS62"/>
<keyword evidence="6 9" id="KW-0862">Zinc</keyword>
<organism evidence="11 12">
    <name type="scientific">Desulfuromonas thiophila</name>
    <dbReference type="NCBI Taxonomy" id="57664"/>
    <lineage>
        <taxon>Bacteria</taxon>
        <taxon>Pseudomonadati</taxon>
        <taxon>Thermodesulfobacteriota</taxon>
        <taxon>Desulfuromonadia</taxon>
        <taxon>Desulfuromonadales</taxon>
        <taxon>Desulfuromonadaceae</taxon>
        <taxon>Desulfuromonas</taxon>
    </lineage>
</organism>
<dbReference type="EMBL" id="FNAQ01000007">
    <property type="protein sequence ID" value="SDE29981.1"/>
    <property type="molecule type" value="Genomic_DNA"/>
</dbReference>
<feature type="binding site" evidence="9">
    <location>
        <position position="185"/>
    </location>
    <ligand>
        <name>Zn(2+)</name>
        <dbReference type="ChEBI" id="CHEBI:29105"/>
    </ligand>
</feature>
<evidence type="ECO:0000256" key="6">
    <source>
        <dbReference type="ARBA" id="ARBA00022833"/>
    </source>
</evidence>
<evidence type="ECO:0000313" key="12">
    <source>
        <dbReference type="Proteomes" id="UP000243205"/>
    </source>
</evidence>
<feature type="binding site" evidence="9">
    <location>
        <begin position="99"/>
        <end position="100"/>
    </location>
    <ligand>
        <name>substrate</name>
    </ligand>
</feature>
<keyword evidence="7 9" id="KW-0413">Isomerase</keyword>
<keyword evidence="12" id="KW-1185">Reference proteome</keyword>
<dbReference type="EC" id="5.3.1.28" evidence="9"/>
<evidence type="ECO:0000256" key="8">
    <source>
        <dbReference type="ARBA" id="ARBA00023277"/>
    </source>
</evidence>
<evidence type="ECO:0000256" key="3">
    <source>
        <dbReference type="ARBA" id="ARBA00009894"/>
    </source>
</evidence>
<dbReference type="PANTHER" id="PTHR30390">
    <property type="entry name" value="SEDOHEPTULOSE 7-PHOSPHATE ISOMERASE / DNAA INITIATOR-ASSOCIATING FACTOR FOR REPLICATION INITIATION"/>
    <property type="match status" value="1"/>
</dbReference>
<keyword evidence="5 9" id="KW-0479">Metal-binding</keyword>
<dbReference type="GO" id="GO:0005975">
    <property type="term" value="P:carbohydrate metabolic process"/>
    <property type="evidence" value="ECO:0007669"/>
    <property type="project" value="UniProtKB-UniRule"/>
</dbReference>
<feature type="binding site" evidence="9">
    <location>
        <begin position="57"/>
        <end position="59"/>
    </location>
    <ligand>
        <name>substrate</name>
    </ligand>
</feature>
<dbReference type="InterPro" id="IPR046348">
    <property type="entry name" value="SIS_dom_sf"/>
</dbReference>
<name>A0A1G7BS62_9BACT</name>
<dbReference type="PROSITE" id="PS51464">
    <property type="entry name" value="SIS"/>
    <property type="match status" value="1"/>
</dbReference>
<comment type="subcellular location">
    <subcellularLocation>
        <location evidence="2 9">Cytoplasm</location>
    </subcellularLocation>
</comment>
<dbReference type="GO" id="GO:0005737">
    <property type="term" value="C:cytoplasm"/>
    <property type="evidence" value="ECO:0007669"/>
    <property type="project" value="UniProtKB-SubCell"/>
</dbReference>
<comment type="similarity">
    <text evidence="3 9">Belongs to the SIS family. GmhA subfamily.</text>
</comment>
<feature type="binding site" evidence="9">
    <location>
        <begin position="125"/>
        <end position="127"/>
    </location>
    <ligand>
        <name>substrate</name>
    </ligand>
</feature>
<dbReference type="PANTHER" id="PTHR30390:SF6">
    <property type="entry name" value="DNAA INITIATOR-ASSOCIATING PROTEIN DIAA"/>
    <property type="match status" value="1"/>
</dbReference>
<dbReference type="Gene3D" id="3.40.50.10490">
    <property type="entry name" value="Glucose-6-phosphate isomerase like protein, domain 1"/>
    <property type="match status" value="1"/>
</dbReference>
<keyword evidence="4 9" id="KW-0963">Cytoplasm</keyword>
<protein>
    <recommendedName>
        <fullName evidence="9">Phosphoheptose isomerase</fullName>
        <ecNumber evidence="9">5.3.1.28</ecNumber>
    </recommendedName>
    <alternativeName>
        <fullName evidence="9">Sedoheptulose 7-phosphate isomerase</fullName>
    </alternativeName>
</protein>
<dbReference type="Proteomes" id="UP000243205">
    <property type="component" value="Unassembled WGS sequence"/>
</dbReference>
<evidence type="ECO:0000256" key="2">
    <source>
        <dbReference type="ARBA" id="ARBA00004496"/>
    </source>
</evidence>
<accession>A0A1G7BS62</accession>
<evidence type="ECO:0000259" key="10">
    <source>
        <dbReference type="PROSITE" id="PS51464"/>
    </source>
</evidence>
<dbReference type="Pfam" id="PF13580">
    <property type="entry name" value="SIS_2"/>
    <property type="match status" value="1"/>
</dbReference>
<dbReference type="SUPFAM" id="SSF53697">
    <property type="entry name" value="SIS domain"/>
    <property type="match status" value="1"/>
</dbReference>
<comment type="pathway">
    <text evidence="9">Carbohydrate biosynthesis; D-glycero-D-manno-heptose 7-phosphate biosynthesis; D-glycero-alpha-D-manno-heptose 7-phosphate and D-glycero-beta-D-manno-heptose 7-phosphate from sedoheptulose 7-phosphate: step 1/1.</text>
</comment>
<dbReference type="GO" id="GO:0097367">
    <property type="term" value="F:carbohydrate derivative binding"/>
    <property type="evidence" value="ECO:0007669"/>
    <property type="project" value="InterPro"/>
</dbReference>
<proteinExistence type="inferred from homology"/>
<feature type="domain" description="SIS" evidence="10">
    <location>
        <begin position="42"/>
        <end position="199"/>
    </location>
</feature>
<dbReference type="GO" id="GO:2001061">
    <property type="term" value="P:D-glycero-D-manno-heptose 7-phosphate biosynthetic process"/>
    <property type="evidence" value="ECO:0007669"/>
    <property type="project" value="UniProtKB-UniPathway"/>
</dbReference>